<proteinExistence type="predicted"/>
<keyword evidence="2" id="KW-1185">Reference proteome</keyword>
<accession>A0AAN9I3P2</accession>
<name>A0AAN9I3P2_CROPI</name>
<gene>
    <name evidence="1" type="ORF">RIF29_18931</name>
</gene>
<dbReference type="EMBL" id="JAYWIO010000004">
    <property type="protein sequence ID" value="KAK7266288.1"/>
    <property type="molecule type" value="Genomic_DNA"/>
</dbReference>
<comment type="caution">
    <text evidence="1">The sequence shown here is derived from an EMBL/GenBank/DDBJ whole genome shotgun (WGS) entry which is preliminary data.</text>
</comment>
<dbReference type="Proteomes" id="UP001372338">
    <property type="component" value="Unassembled WGS sequence"/>
</dbReference>
<evidence type="ECO:0000313" key="1">
    <source>
        <dbReference type="EMBL" id="KAK7266288.1"/>
    </source>
</evidence>
<protein>
    <submittedName>
        <fullName evidence="1">Uncharacterized protein</fullName>
    </submittedName>
</protein>
<evidence type="ECO:0000313" key="2">
    <source>
        <dbReference type="Proteomes" id="UP001372338"/>
    </source>
</evidence>
<reference evidence="1 2" key="1">
    <citation type="submission" date="2024-01" db="EMBL/GenBank/DDBJ databases">
        <title>The genomes of 5 underutilized Papilionoideae crops provide insights into root nodulation and disease resistanc.</title>
        <authorList>
            <person name="Yuan L."/>
        </authorList>
    </citation>
    <scope>NUCLEOTIDE SEQUENCE [LARGE SCALE GENOMIC DNA]</scope>
    <source>
        <strain evidence="1">ZHUSHIDOU_FW_LH</strain>
        <tissue evidence="1">Leaf</tissue>
    </source>
</reference>
<sequence>MCEESSSVLVGTTSGSDFVNQVGNEVDPVNAEDEYRIDGMEDIGRVRFDLLNCDEVYKYHFRDNGTGYEFYNTYGLVVGFSIRKSKIGRNAGGVLPKCVIMERWINNAKQVHELSVQQGNWMRDNLVHSRLGGLMSCCWRLCNLASRNGEDYKSVRAKVCNEIMVLEGKYDQDDGGAAASSSQGFRSGIMDPVPMKFPSLPFEP</sequence>
<dbReference type="AlphaFoldDB" id="A0AAN9I3P2"/>
<organism evidence="1 2">
    <name type="scientific">Crotalaria pallida</name>
    <name type="common">Smooth rattlebox</name>
    <name type="synonym">Crotalaria striata</name>
    <dbReference type="NCBI Taxonomy" id="3830"/>
    <lineage>
        <taxon>Eukaryota</taxon>
        <taxon>Viridiplantae</taxon>
        <taxon>Streptophyta</taxon>
        <taxon>Embryophyta</taxon>
        <taxon>Tracheophyta</taxon>
        <taxon>Spermatophyta</taxon>
        <taxon>Magnoliopsida</taxon>
        <taxon>eudicotyledons</taxon>
        <taxon>Gunneridae</taxon>
        <taxon>Pentapetalae</taxon>
        <taxon>rosids</taxon>
        <taxon>fabids</taxon>
        <taxon>Fabales</taxon>
        <taxon>Fabaceae</taxon>
        <taxon>Papilionoideae</taxon>
        <taxon>50 kb inversion clade</taxon>
        <taxon>genistoids sensu lato</taxon>
        <taxon>core genistoids</taxon>
        <taxon>Crotalarieae</taxon>
        <taxon>Crotalaria</taxon>
    </lineage>
</organism>